<dbReference type="AlphaFoldDB" id="A0A7J6J8C6"/>
<dbReference type="GeneID" id="43608414"/>
<comment type="similarity">
    <text evidence="1">Belongs to the plant rapid alkalinization factor (RALF) family.</text>
</comment>
<accession>A0A7J6J8C6</accession>
<feature type="region of interest" description="Disordered" evidence="4">
    <location>
        <begin position="24"/>
        <end position="88"/>
    </location>
</feature>
<comment type="caution">
    <text evidence="6">The sequence shown here is derived from an EMBL/GenBank/DDBJ whole genome shotgun (WGS) entry which is preliminary data.</text>
</comment>
<sequence>MKFAVFTIVATSALMITAVPLASPQNKNIGNPALKKGSTPCSRRGASYENCRPVGGGSGPNPNPSRGCNKITGCRGGPGSKKGANKAP</sequence>
<protein>
    <submittedName>
        <fullName evidence="6">Rapid alkalinization factor</fullName>
    </submittedName>
</protein>
<evidence type="ECO:0000256" key="3">
    <source>
        <dbReference type="ARBA" id="ARBA00023157"/>
    </source>
</evidence>
<evidence type="ECO:0000256" key="2">
    <source>
        <dbReference type="ARBA" id="ARBA00022729"/>
    </source>
</evidence>
<feature type="chain" id="PRO_5029837229" evidence="5">
    <location>
        <begin position="19"/>
        <end position="88"/>
    </location>
</feature>
<reference evidence="6 7" key="2">
    <citation type="submission" date="2020-04" db="EMBL/GenBank/DDBJ databases">
        <title>Genome sequencing and assembly of multiple isolates from the Colletotrichum gloeosporioides species complex.</title>
        <authorList>
            <person name="Gan P."/>
            <person name="Shirasu K."/>
        </authorList>
    </citation>
    <scope>NUCLEOTIDE SEQUENCE [LARGE SCALE GENOMIC DNA]</scope>
    <source>
        <strain evidence="6 7">Nara gc5</strain>
    </source>
</reference>
<evidence type="ECO:0000256" key="1">
    <source>
        <dbReference type="ARBA" id="ARBA00009178"/>
    </source>
</evidence>
<evidence type="ECO:0000313" key="6">
    <source>
        <dbReference type="EMBL" id="KAF4485179.1"/>
    </source>
</evidence>
<keyword evidence="7" id="KW-1185">Reference proteome</keyword>
<dbReference type="InterPro" id="IPR008801">
    <property type="entry name" value="RALF"/>
</dbReference>
<gene>
    <name evidence="6" type="primary">RALF</name>
    <name evidence="6" type="ORF">CGGC5_v008170</name>
</gene>
<dbReference type="Pfam" id="PF05498">
    <property type="entry name" value="RALF"/>
    <property type="match status" value="1"/>
</dbReference>
<organism evidence="6 7">
    <name type="scientific">Colletotrichum fructicola (strain Nara gc5)</name>
    <name type="common">Anthracnose fungus</name>
    <name type="synonym">Colletotrichum gloeosporioides (strain Nara gc5)</name>
    <dbReference type="NCBI Taxonomy" id="1213859"/>
    <lineage>
        <taxon>Eukaryota</taxon>
        <taxon>Fungi</taxon>
        <taxon>Dikarya</taxon>
        <taxon>Ascomycota</taxon>
        <taxon>Pezizomycotina</taxon>
        <taxon>Sordariomycetes</taxon>
        <taxon>Hypocreomycetidae</taxon>
        <taxon>Glomerellales</taxon>
        <taxon>Glomerellaceae</taxon>
        <taxon>Colletotrichum</taxon>
        <taxon>Colletotrichum gloeosporioides species complex</taxon>
    </lineage>
</organism>
<evidence type="ECO:0000313" key="7">
    <source>
        <dbReference type="Proteomes" id="UP000011096"/>
    </source>
</evidence>
<evidence type="ECO:0000256" key="5">
    <source>
        <dbReference type="SAM" id="SignalP"/>
    </source>
</evidence>
<dbReference type="OrthoDB" id="1613518at2759"/>
<keyword evidence="2 5" id="KW-0732">Signal</keyword>
<dbReference type="RefSeq" id="XP_031891698.1">
    <property type="nucleotide sequence ID" value="XM_032024246.1"/>
</dbReference>
<dbReference type="InParanoid" id="A0A7J6J8C6"/>
<dbReference type="EMBL" id="ANPB02000004">
    <property type="protein sequence ID" value="KAF4485179.1"/>
    <property type="molecule type" value="Genomic_DNA"/>
</dbReference>
<dbReference type="Proteomes" id="UP000011096">
    <property type="component" value="Unassembled WGS sequence"/>
</dbReference>
<keyword evidence="3" id="KW-1015">Disulfide bond</keyword>
<name>A0A7J6J8C6_COLFN</name>
<proteinExistence type="inferred from homology"/>
<evidence type="ECO:0000256" key="4">
    <source>
        <dbReference type="SAM" id="MobiDB-lite"/>
    </source>
</evidence>
<reference evidence="6 7" key="1">
    <citation type="submission" date="2012-08" db="EMBL/GenBank/DDBJ databases">
        <authorList>
            <person name="Gan P.H.P."/>
            <person name="Ikeda K."/>
            <person name="Irieda H."/>
            <person name="Narusaka M."/>
            <person name="O'Connell R.J."/>
            <person name="Narusaka Y."/>
            <person name="Takano Y."/>
            <person name="Kubo Y."/>
            <person name="Shirasu K."/>
        </authorList>
    </citation>
    <scope>NUCLEOTIDE SEQUENCE [LARGE SCALE GENOMIC DNA]</scope>
    <source>
        <strain evidence="6 7">Nara gc5</strain>
    </source>
</reference>
<feature type="signal peptide" evidence="5">
    <location>
        <begin position="1"/>
        <end position="18"/>
    </location>
</feature>